<feature type="domain" description="FAD-binding" evidence="5">
    <location>
        <begin position="9"/>
        <end position="243"/>
    </location>
</feature>
<evidence type="ECO:0000259" key="5">
    <source>
        <dbReference type="Pfam" id="PF01494"/>
    </source>
</evidence>
<comment type="caution">
    <text evidence="6">The sequence shown here is derived from an EMBL/GenBank/DDBJ whole genome shotgun (WGS) entry which is preliminary data.</text>
</comment>
<evidence type="ECO:0000256" key="3">
    <source>
        <dbReference type="ARBA" id="ARBA00023002"/>
    </source>
</evidence>
<dbReference type="InterPro" id="IPR002938">
    <property type="entry name" value="FAD-bd"/>
</dbReference>
<dbReference type="AlphaFoldDB" id="A0AAD5SB04"/>
<dbReference type="InterPro" id="IPR036188">
    <property type="entry name" value="FAD/NAD-bd_sf"/>
</dbReference>
<keyword evidence="4" id="KW-0503">Monooxygenase</keyword>
<evidence type="ECO:0000256" key="2">
    <source>
        <dbReference type="ARBA" id="ARBA00022827"/>
    </source>
</evidence>
<sequence>MSTSITPRIAIIGAGPGGLTLARILQLHSVPCKVYEADESPTSRPQGGSLDLHHDTGLLALKTAGLMEQFRSKARPEGEQMIVMSKDGKILMDHGAQEAPPEGEENLLERPEIDRKDLRNILLESLDEGRVEWNRKVKSVDVTDAEKGIHKIIFADGTSVETDLVVGADGAWSRVRGLLTDAKPKYSGMTYVDLTVSDMDKRFPELGKAVGDGMLVVVEPEKGLLTQRNSHGVVRIYAVLKVDADWTTSPSGFPAIAANGPAAIKSFLLSQYSSYTPTLQSIIQNADDHPITPRAIWGLPQYGYTWSPKPGVTLLGDAAHLMPPSGEGVNLAMIDGLELALQIVKVVENGGIEERWRGELFGGLKEYAGKMLPKGEGESQIADAMFEAFYGPKSPQSFVDMMTSLVQGVQIEM</sequence>
<organism evidence="6 7">
    <name type="scientific">Rhizophlyctis rosea</name>
    <dbReference type="NCBI Taxonomy" id="64517"/>
    <lineage>
        <taxon>Eukaryota</taxon>
        <taxon>Fungi</taxon>
        <taxon>Fungi incertae sedis</taxon>
        <taxon>Chytridiomycota</taxon>
        <taxon>Chytridiomycota incertae sedis</taxon>
        <taxon>Chytridiomycetes</taxon>
        <taxon>Rhizophlyctidales</taxon>
        <taxon>Rhizophlyctidaceae</taxon>
        <taxon>Rhizophlyctis</taxon>
    </lineage>
</organism>
<name>A0AAD5SB04_9FUNG</name>
<accession>A0AAD5SB04</accession>
<dbReference type="GO" id="GO:0071949">
    <property type="term" value="F:FAD binding"/>
    <property type="evidence" value="ECO:0007669"/>
    <property type="project" value="InterPro"/>
</dbReference>
<dbReference type="PANTHER" id="PTHR46972">
    <property type="entry name" value="MONOOXYGENASE ASQM-RELATED"/>
    <property type="match status" value="1"/>
</dbReference>
<evidence type="ECO:0000256" key="1">
    <source>
        <dbReference type="ARBA" id="ARBA00022630"/>
    </source>
</evidence>
<keyword evidence="1" id="KW-0285">Flavoprotein</keyword>
<evidence type="ECO:0000256" key="4">
    <source>
        <dbReference type="ARBA" id="ARBA00023033"/>
    </source>
</evidence>
<keyword evidence="3" id="KW-0560">Oxidoreductase</keyword>
<dbReference type="PRINTS" id="PR00420">
    <property type="entry name" value="RNGMNOXGNASE"/>
</dbReference>
<dbReference type="SUPFAM" id="SSF51905">
    <property type="entry name" value="FAD/NAD(P)-binding domain"/>
    <property type="match status" value="1"/>
</dbReference>
<dbReference type="Pfam" id="PF01494">
    <property type="entry name" value="FAD_binding_3"/>
    <property type="match status" value="2"/>
</dbReference>
<proteinExistence type="predicted"/>
<keyword evidence="2" id="KW-0274">FAD</keyword>
<protein>
    <recommendedName>
        <fullName evidence="5">FAD-binding domain-containing protein</fullName>
    </recommendedName>
</protein>
<dbReference type="PANTHER" id="PTHR46972:SF1">
    <property type="entry name" value="FAD DEPENDENT OXIDOREDUCTASE DOMAIN-CONTAINING PROTEIN"/>
    <property type="match status" value="1"/>
</dbReference>
<reference evidence="6" key="1">
    <citation type="submission" date="2020-05" db="EMBL/GenBank/DDBJ databases">
        <title>Phylogenomic resolution of chytrid fungi.</title>
        <authorList>
            <person name="Stajich J.E."/>
            <person name="Amses K."/>
            <person name="Simmons R."/>
            <person name="Seto K."/>
            <person name="Myers J."/>
            <person name="Bonds A."/>
            <person name="Quandt C.A."/>
            <person name="Barry K."/>
            <person name="Liu P."/>
            <person name="Grigoriev I."/>
            <person name="Longcore J.E."/>
            <person name="James T.Y."/>
        </authorList>
    </citation>
    <scope>NUCLEOTIDE SEQUENCE</scope>
    <source>
        <strain evidence="6">JEL0318</strain>
    </source>
</reference>
<evidence type="ECO:0000313" key="6">
    <source>
        <dbReference type="EMBL" id="KAJ3040955.1"/>
    </source>
</evidence>
<dbReference type="Gene3D" id="3.50.50.60">
    <property type="entry name" value="FAD/NAD(P)-binding domain"/>
    <property type="match status" value="1"/>
</dbReference>
<gene>
    <name evidence="6" type="ORF">HK097_002436</name>
</gene>
<dbReference type="Proteomes" id="UP001212841">
    <property type="component" value="Unassembled WGS sequence"/>
</dbReference>
<evidence type="ECO:0000313" key="7">
    <source>
        <dbReference type="Proteomes" id="UP001212841"/>
    </source>
</evidence>
<keyword evidence="7" id="KW-1185">Reference proteome</keyword>
<dbReference type="GO" id="GO:0004497">
    <property type="term" value="F:monooxygenase activity"/>
    <property type="evidence" value="ECO:0007669"/>
    <property type="project" value="UniProtKB-KW"/>
</dbReference>
<feature type="domain" description="FAD-binding" evidence="5">
    <location>
        <begin position="286"/>
        <end position="348"/>
    </location>
</feature>
<dbReference type="EMBL" id="JADGJD010001522">
    <property type="protein sequence ID" value="KAJ3040955.1"/>
    <property type="molecule type" value="Genomic_DNA"/>
</dbReference>